<feature type="transmembrane region" description="Helical" evidence="7">
    <location>
        <begin position="233"/>
        <end position="252"/>
    </location>
</feature>
<comment type="subcellular location">
    <subcellularLocation>
        <location evidence="1">Membrane</location>
        <topology evidence="1">Multi-pass membrane protein</topology>
    </subcellularLocation>
</comment>
<dbReference type="PROSITE" id="PS50283">
    <property type="entry name" value="NA_SOLUT_SYMP_3"/>
    <property type="match status" value="1"/>
</dbReference>
<dbReference type="NCBIfam" id="TIGR00813">
    <property type="entry name" value="sss"/>
    <property type="match status" value="1"/>
</dbReference>
<keyword evidence="3 7" id="KW-0812">Transmembrane</keyword>
<dbReference type="PANTHER" id="PTHR11819">
    <property type="entry name" value="SOLUTE CARRIER FAMILY 5"/>
    <property type="match status" value="1"/>
</dbReference>
<feature type="transmembrane region" description="Helical" evidence="7">
    <location>
        <begin position="313"/>
        <end position="332"/>
    </location>
</feature>
<evidence type="ECO:0000256" key="3">
    <source>
        <dbReference type="ARBA" id="ARBA00022692"/>
    </source>
</evidence>
<dbReference type="InterPro" id="IPR038377">
    <property type="entry name" value="Na/Glc_symporter_sf"/>
</dbReference>
<evidence type="ECO:0000313" key="9">
    <source>
        <dbReference type="Proteomes" id="UP000606003"/>
    </source>
</evidence>
<feature type="transmembrane region" description="Helical" evidence="7">
    <location>
        <begin position="48"/>
        <end position="67"/>
    </location>
</feature>
<gene>
    <name evidence="8" type="ORF">IC234_13340</name>
</gene>
<evidence type="ECO:0000256" key="1">
    <source>
        <dbReference type="ARBA" id="ARBA00004141"/>
    </source>
</evidence>
<feature type="transmembrane region" description="Helical" evidence="7">
    <location>
        <begin position="123"/>
        <end position="144"/>
    </location>
</feature>
<organism evidence="8 9">
    <name type="scientific">Hymenobacter armeniacus</name>
    <dbReference type="NCBI Taxonomy" id="2771358"/>
    <lineage>
        <taxon>Bacteria</taxon>
        <taxon>Pseudomonadati</taxon>
        <taxon>Bacteroidota</taxon>
        <taxon>Cytophagia</taxon>
        <taxon>Cytophagales</taxon>
        <taxon>Hymenobacteraceae</taxon>
        <taxon>Hymenobacter</taxon>
    </lineage>
</organism>
<feature type="transmembrane region" description="Helical" evidence="7">
    <location>
        <begin position="509"/>
        <end position="526"/>
    </location>
</feature>
<dbReference type="EMBL" id="JACXAC010000004">
    <property type="protein sequence ID" value="MBD2723112.1"/>
    <property type="molecule type" value="Genomic_DNA"/>
</dbReference>
<evidence type="ECO:0000256" key="2">
    <source>
        <dbReference type="ARBA" id="ARBA00006434"/>
    </source>
</evidence>
<sequence>MPETPFNLKPWDVAIIAAYFLFIIWWGLRNSKSSNSKDYFLAGRNKKWYAVGLSLFAASISSSTLIGQSGDTYSTGIAVYNYNLISVLVLVFFAWFFLPFYLRSGVFTMPEFLERRFDRRAKYYFSALTILGAIFLDAASTLYAGALVMQRILPEASVPVLIFALAFAAASYTIPGGLSSAISAELVQAVVLVIGSVILTWLAMSRVGSWATLQARFAGTEMLHLIRPLDDASVPWLGLIVGIPILGFYFWCSNQTLVQRVLSADSIDQGRKGVLLTGFLTVATFFIIVFPAMLAKVAFPDLPKPDMVYPTMLLEWMPVGLLGVIIAALLVAITSTLSAILNSASTLFTLDFYAAYKPAASSRELVRVGKITAVVIVLIASLWAPNIGKFGSLVKYYQEMHSYIAPPVVAAFFLGLFYKRANGTGVFAGLMGGLLIAGLLIFYKTTVFGNLHFLLVTPFVFLAAASIMVVVSHLTAPPPPLKTDAYTYSGEILRQDLAALKTVRWHHSFYFWSALLVGVCLAMLAIF</sequence>
<dbReference type="RefSeq" id="WP_190925408.1">
    <property type="nucleotide sequence ID" value="NZ_JACXAC010000004.1"/>
</dbReference>
<evidence type="ECO:0000256" key="6">
    <source>
        <dbReference type="RuleBase" id="RU362091"/>
    </source>
</evidence>
<keyword evidence="4 7" id="KW-1133">Transmembrane helix</keyword>
<protein>
    <submittedName>
        <fullName evidence="8">Sodium/solute symporter</fullName>
    </submittedName>
</protein>
<comment type="caution">
    <text evidence="8">The sequence shown here is derived from an EMBL/GenBank/DDBJ whole genome shotgun (WGS) entry which is preliminary data.</text>
</comment>
<dbReference type="InterPro" id="IPR001734">
    <property type="entry name" value="Na/solute_symporter"/>
</dbReference>
<evidence type="ECO:0000256" key="4">
    <source>
        <dbReference type="ARBA" id="ARBA00022989"/>
    </source>
</evidence>
<dbReference type="Gene3D" id="1.20.1730.10">
    <property type="entry name" value="Sodium/glucose cotransporter"/>
    <property type="match status" value="1"/>
</dbReference>
<dbReference type="PANTHER" id="PTHR11819:SF195">
    <property type="entry name" value="SODIUM_GLUCOSE COTRANSPORTER 4"/>
    <property type="match status" value="1"/>
</dbReference>
<feature type="transmembrane region" description="Helical" evidence="7">
    <location>
        <begin position="455"/>
        <end position="476"/>
    </location>
</feature>
<proteinExistence type="inferred from homology"/>
<keyword evidence="9" id="KW-1185">Reference proteome</keyword>
<feature type="transmembrane region" description="Helical" evidence="7">
    <location>
        <begin position="186"/>
        <end position="204"/>
    </location>
</feature>
<feature type="transmembrane region" description="Helical" evidence="7">
    <location>
        <begin position="79"/>
        <end position="102"/>
    </location>
</feature>
<evidence type="ECO:0000313" key="8">
    <source>
        <dbReference type="EMBL" id="MBD2723112.1"/>
    </source>
</evidence>
<dbReference type="Pfam" id="PF00474">
    <property type="entry name" value="SSF"/>
    <property type="match status" value="1"/>
</dbReference>
<evidence type="ECO:0000256" key="5">
    <source>
        <dbReference type="ARBA" id="ARBA00023136"/>
    </source>
</evidence>
<keyword evidence="5 7" id="KW-0472">Membrane</keyword>
<feature type="transmembrane region" description="Helical" evidence="7">
    <location>
        <begin position="424"/>
        <end position="443"/>
    </location>
</feature>
<evidence type="ECO:0000256" key="7">
    <source>
        <dbReference type="SAM" id="Phobius"/>
    </source>
</evidence>
<feature type="transmembrane region" description="Helical" evidence="7">
    <location>
        <begin position="368"/>
        <end position="388"/>
    </location>
</feature>
<dbReference type="CDD" id="cd10329">
    <property type="entry name" value="SLC5sbd_SGLT1-like"/>
    <property type="match status" value="1"/>
</dbReference>
<accession>A0ABR8JT03</accession>
<comment type="similarity">
    <text evidence="2 6">Belongs to the sodium:solute symporter (SSF) (TC 2.A.21) family.</text>
</comment>
<reference evidence="8 9" key="1">
    <citation type="submission" date="2020-09" db="EMBL/GenBank/DDBJ databases">
        <authorList>
            <person name="Kim M.K."/>
        </authorList>
    </citation>
    <scope>NUCLEOTIDE SEQUENCE [LARGE SCALE GENOMIC DNA]</scope>
    <source>
        <strain evidence="8 9">BT189</strain>
    </source>
</reference>
<feature type="transmembrane region" description="Helical" evidence="7">
    <location>
        <begin position="12"/>
        <end position="28"/>
    </location>
</feature>
<name>A0ABR8JT03_9BACT</name>
<feature type="transmembrane region" description="Helical" evidence="7">
    <location>
        <begin position="156"/>
        <end position="174"/>
    </location>
</feature>
<dbReference type="Proteomes" id="UP000606003">
    <property type="component" value="Unassembled WGS sequence"/>
</dbReference>
<feature type="transmembrane region" description="Helical" evidence="7">
    <location>
        <begin position="273"/>
        <end position="293"/>
    </location>
</feature>